<evidence type="ECO:0000259" key="6">
    <source>
        <dbReference type="PROSITE" id="PS50893"/>
    </source>
</evidence>
<keyword evidence="2" id="KW-0813">Transport</keyword>
<protein>
    <submittedName>
        <fullName evidence="7">ABC transporter ATP-binding protein NatA</fullName>
    </submittedName>
</protein>
<dbReference type="PANTHER" id="PTHR42711:SF5">
    <property type="entry name" value="ABC TRANSPORTER ATP-BINDING PROTEIN NATA"/>
    <property type="match status" value="1"/>
</dbReference>
<evidence type="ECO:0000313" key="7">
    <source>
        <dbReference type="EMBL" id="AWT60714.1"/>
    </source>
</evidence>
<dbReference type="EMBL" id="CP029803">
    <property type="protein sequence ID" value="AWT60714.1"/>
    <property type="molecule type" value="Genomic_DNA"/>
</dbReference>
<dbReference type="KEGG" id="mtar:DF168_01933"/>
<dbReference type="Pfam" id="PF00005">
    <property type="entry name" value="ABC_tran"/>
    <property type="match status" value="1"/>
</dbReference>
<evidence type="ECO:0000256" key="1">
    <source>
        <dbReference type="ARBA" id="ARBA00005417"/>
    </source>
</evidence>
<name>A0A2Z4AJV5_9BACT</name>
<dbReference type="SMART" id="SM00382">
    <property type="entry name" value="AAA"/>
    <property type="match status" value="1"/>
</dbReference>
<dbReference type="Proteomes" id="UP000247465">
    <property type="component" value="Chromosome"/>
</dbReference>
<dbReference type="GO" id="GO:0005524">
    <property type="term" value="F:ATP binding"/>
    <property type="evidence" value="ECO:0007669"/>
    <property type="project" value="UniProtKB-KW"/>
</dbReference>
<dbReference type="PANTHER" id="PTHR42711">
    <property type="entry name" value="ABC TRANSPORTER ATP-BINDING PROTEIN"/>
    <property type="match status" value="1"/>
</dbReference>
<dbReference type="InterPro" id="IPR050763">
    <property type="entry name" value="ABC_transporter_ATP-binding"/>
</dbReference>
<dbReference type="GO" id="GO:0016887">
    <property type="term" value="F:ATP hydrolysis activity"/>
    <property type="evidence" value="ECO:0007669"/>
    <property type="project" value="InterPro"/>
</dbReference>
<keyword evidence="4" id="KW-0547">Nucleotide-binding</keyword>
<keyword evidence="3" id="KW-0536">Nodulation</keyword>
<reference evidence="7 8" key="1">
    <citation type="submission" date="2018-06" db="EMBL/GenBank/DDBJ databases">
        <title>Draft Genome Sequence of a Novel Marine Bacterium Related to the Verrucomicrobia.</title>
        <authorList>
            <person name="Vosseberg J."/>
            <person name="Martijn J."/>
            <person name="Ettema T.J.G."/>
        </authorList>
    </citation>
    <scope>NUCLEOTIDE SEQUENCE [LARGE SCALE GENOMIC DNA]</scope>
    <source>
        <strain evidence="7">TARA_B100001123</strain>
    </source>
</reference>
<evidence type="ECO:0000256" key="4">
    <source>
        <dbReference type="ARBA" id="ARBA00022741"/>
    </source>
</evidence>
<proteinExistence type="inferred from homology"/>
<dbReference type="Gene3D" id="3.40.50.300">
    <property type="entry name" value="P-loop containing nucleotide triphosphate hydrolases"/>
    <property type="match status" value="1"/>
</dbReference>
<dbReference type="InterPro" id="IPR027417">
    <property type="entry name" value="P-loop_NTPase"/>
</dbReference>
<evidence type="ECO:0000256" key="5">
    <source>
        <dbReference type="ARBA" id="ARBA00022840"/>
    </source>
</evidence>
<dbReference type="InterPro" id="IPR003439">
    <property type="entry name" value="ABC_transporter-like_ATP-bd"/>
</dbReference>
<dbReference type="AlphaFoldDB" id="A0A2Z4AJV5"/>
<feature type="domain" description="ABC transporter" evidence="6">
    <location>
        <begin position="8"/>
        <end position="238"/>
    </location>
</feature>
<comment type="similarity">
    <text evidence="1">Belongs to the ABC transporter superfamily.</text>
</comment>
<sequence length="325" mass="36021">MSGPCLKIEADKLTKQYGKVAAIRDVSFTVSDGEIVGFLGPNGSGKSTTLRILCGLIPASSGVAKICGIPVASHPEEIKSRIGYMTENNPLPADMRVIEYLDFRSRLKGVRGKDRKKKIEEVMALCELNRTHRRQIIGTLSKGYRQRVGIADAILGEPEVIIMDEPTIGLDPHQVLAIRELIDTLRGNMSVVISSHILAEVELSCDRIIIINQGRIVADGNADQLRNEFANSAKYILSVAGDFTGLLASIKELDSCFHDFTQKEIRKDGSWEIVFESSSREDLSGRIMRTISRYPEARVRSLVRSESSLEDIFLAATKRSWDETL</sequence>
<accession>A0A2Z4AJV5</accession>
<evidence type="ECO:0000256" key="2">
    <source>
        <dbReference type="ARBA" id="ARBA00022448"/>
    </source>
</evidence>
<evidence type="ECO:0000313" key="8">
    <source>
        <dbReference type="Proteomes" id="UP000247465"/>
    </source>
</evidence>
<keyword evidence="5 7" id="KW-0067">ATP-binding</keyword>
<dbReference type="InterPro" id="IPR003593">
    <property type="entry name" value="AAA+_ATPase"/>
</dbReference>
<dbReference type="PROSITE" id="PS50893">
    <property type="entry name" value="ABC_TRANSPORTER_2"/>
    <property type="match status" value="1"/>
</dbReference>
<gene>
    <name evidence="7" type="primary">natA</name>
    <name evidence="7" type="ORF">DF168_01933</name>
</gene>
<dbReference type="SUPFAM" id="SSF52540">
    <property type="entry name" value="P-loop containing nucleoside triphosphate hydrolases"/>
    <property type="match status" value="1"/>
</dbReference>
<organism evidence="7 8">
    <name type="scientific">Candidatus Moanibacter tarae</name>
    <dbReference type="NCBI Taxonomy" id="2200854"/>
    <lineage>
        <taxon>Bacteria</taxon>
        <taxon>Pseudomonadati</taxon>
        <taxon>Verrucomicrobiota</taxon>
        <taxon>Opitutia</taxon>
        <taxon>Puniceicoccales</taxon>
        <taxon>Puniceicoccales incertae sedis</taxon>
        <taxon>Candidatus Moanibacter</taxon>
    </lineage>
</organism>
<dbReference type="CDD" id="cd03230">
    <property type="entry name" value="ABC_DR_subfamily_A"/>
    <property type="match status" value="1"/>
</dbReference>
<evidence type="ECO:0000256" key="3">
    <source>
        <dbReference type="ARBA" id="ARBA00022458"/>
    </source>
</evidence>